<evidence type="ECO:0000256" key="1">
    <source>
        <dbReference type="ARBA" id="ARBA00022491"/>
    </source>
</evidence>
<dbReference type="Pfam" id="PF00440">
    <property type="entry name" value="TetR_N"/>
    <property type="match status" value="1"/>
</dbReference>
<evidence type="ECO:0000256" key="4">
    <source>
        <dbReference type="ARBA" id="ARBA00023163"/>
    </source>
</evidence>
<keyword evidence="8" id="KW-1185">Reference proteome</keyword>
<dbReference type="EMBL" id="PZZL01000002">
    <property type="protein sequence ID" value="PTM61022.1"/>
    <property type="molecule type" value="Genomic_DNA"/>
</dbReference>
<dbReference type="Pfam" id="PF13977">
    <property type="entry name" value="TetR_C_6"/>
    <property type="match status" value="1"/>
</dbReference>
<dbReference type="RefSeq" id="WP_108174947.1">
    <property type="nucleotide sequence ID" value="NZ_PZZL01000002.1"/>
</dbReference>
<keyword evidence="3 5" id="KW-0238">DNA-binding</keyword>
<feature type="domain" description="HTH tetR-type" evidence="6">
    <location>
        <begin position="35"/>
        <end position="95"/>
    </location>
</feature>
<evidence type="ECO:0000256" key="2">
    <source>
        <dbReference type="ARBA" id="ARBA00023015"/>
    </source>
</evidence>
<dbReference type="InterPro" id="IPR001647">
    <property type="entry name" value="HTH_TetR"/>
</dbReference>
<feature type="DNA-binding region" description="H-T-H motif" evidence="5">
    <location>
        <begin position="58"/>
        <end position="77"/>
    </location>
</feature>
<dbReference type="InterPro" id="IPR036271">
    <property type="entry name" value="Tet_transcr_reg_TetR-rel_C_sf"/>
</dbReference>
<name>A0A2T4ZGG9_9HYPH</name>
<proteinExistence type="predicted"/>
<keyword evidence="4" id="KW-0804">Transcription</keyword>
<keyword evidence="2" id="KW-0805">Transcription regulation</keyword>
<evidence type="ECO:0000313" key="8">
    <source>
        <dbReference type="Proteomes" id="UP000241808"/>
    </source>
</evidence>
<organism evidence="7 8">
    <name type="scientific">Phreatobacter oligotrophus</name>
    <dbReference type="NCBI Taxonomy" id="1122261"/>
    <lineage>
        <taxon>Bacteria</taxon>
        <taxon>Pseudomonadati</taxon>
        <taxon>Pseudomonadota</taxon>
        <taxon>Alphaproteobacteria</taxon>
        <taxon>Hyphomicrobiales</taxon>
        <taxon>Phreatobacteraceae</taxon>
        <taxon>Phreatobacter</taxon>
    </lineage>
</organism>
<dbReference type="PROSITE" id="PS50977">
    <property type="entry name" value="HTH_TETR_2"/>
    <property type="match status" value="1"/>
</dbReference>
<gene>
    <name evidence="7" type="ORF">C8P69_102407</name>
</gene>
<dbReference type="InterPro" id="IPR039538">
    <property type="entry name" value="BetI_C"/>
</dbReference>
<evidence type="ECO:0000313" key="7">
    <source>
        <dbReference type="EMBL" id="PTM61022.1"/>
    </source>
</evidence>
<dbReference type="GO" id="GO:0003700">
    <property type="term" value="F:DNA-binding transcription factor activity"/>
    <property type="evidence" value="ECO:0007669"/>
    <property type="project" value="TreeGrafter"/>
</dbReference>
<dbReference type="SUPFAM" id="SSF48498">
    <property type="entry name" value="Tetracyclin repressor-like, C-terminal domain"/>
    <property type="match status" value="1"/>
</dbReference>
<sequence>MGAVPRKAIGAGEAVIAAAEPVAIRRRRTQAERRAEAESRMLSAAAEIVAEKGVDGLTLAEAGERAGYSRGLAGHYFRSKDELLAAMAEAIHDEFTQQRRERLRGTSGLARLVATIDASFARPAVGLTKMRAYIAVLMGAAHKPALAEAVATFNRDSATEFGRLIASAIEAGEIRPDIDARTQALILSAALRGIMAQWVLDPEGVDLAGIRAEFLGLVSRSLAATPIPT</sequence>
<protein>
    <submittedName>
        <fullName evidence="7">TetR family transcriptional regulator</fullName>
    </submittedName>
</protein>
<evidence type="ECO:0000259" key="6">
    <source>
        <dbReference type="PROSITE" id="PS50977"/>
    </source>
</evidence>
<dbReference type="AlphaFoldDB" id="A0A2T4ZGG9"/>
<dbReference type="Gene3D" id="1.10.357.10">
    <property type="entry name" value="Tetracycline Repressor, domain 2"/>
    <property type="match status" value="1"/>
</dbReference>
<dbReference type="PANTHER" id="PTHR30055">
    <property type="entry name" value="HTH-TYPE TRANSCRIPTIONAL REGULATOR RUTR"/>
    <property type="match status" value="1"/>
</dbReference>
<dbReference type="GO" id="GO:0000976">
    <property type="term" value="F:transcription cis-regulatory region binding"/>
    <property type="evidence" value="ECO:0007669"/>
    <property type="project" value="TreeGrafter"/>
</dbReference>
<dbReference type="Proteomes" id="UP000241808">
    <property type="component" value="Unassembled WGS sequence"/>
</dbReference>
<dbReference type="InterPro" id="IPR050109">
    <property type="entry name" value="HTH-type_TetR-like_transc_reg"/>
</dbReference>
<evidence type="ECO:0000256" key="3">
    <source>
        <dbReference type="ARBA" id="ARBA00023125"/>
    </source>
</evidence>
<dbReference type="InterPro" id="IPR009057">
    <property type="entry name" value="Homeodomain-like_sf"/>
</dbReference>
<comment type="caution">
    <text evidence="7">The sequence shown here is derived from an EMBL/GenBank/DDBJ whole genome shotgun (WGS) entry which is preliminary data.</text>
</comment>
<dbReference type="PRINTS" id="PR00455">
    <property type="entry name" value="HTHTETR"/>
</dbReference>
<keyword evidence="1" id="KW-0678">Repressor</keyword>
<evidence type="ECO:0000256" key="5">
    <source>
        <dbReference type="PROSITE-ProRule" id="PRU00335"/>
    </source>
</evidence>
<dbReference type="OrthoDB" id="9809265at2"/>
<accession>A0A2T4ZGG9</accession>
<dbReference type="SUPFAM" id="SSF46689">
    <property type="entry name" value="Homeodomain-like"/>
    <property type="match status" value="1"/>
</dbReference>
<reference evidence="7 8" key="1">
    <citation type="submission" date="2018-04" db="EMBL/GenBank/DDBJ databases">
        <title>Genomic Encyclopedia of Archaeal and Bacterial Type Strains, Phase II (KMG-II): from individual species to whole genera.</title>
        <authorList>
            <person name="Goeker M."/>
        </authorList>
    </citation>
    <scope>NUCLEOTIDE SEQUENCE [LARGE SCALE GENOMIC DNA]</scope>
    <source>
        <strain evidence="7 8">DSM 25521</strain>
    </source>
</reference>
<dbReference type="PANTHER" id="PTHR30055:SF226">
    <property type="entry name" value="HTH-TYPE TRANSCRIPTIONAL REGULATOR PKSA"/>
    <property type="match status" value="1"/>
</dbReference>